<feature type="coiled-coil region" evidence="1">
    <location>
        <begin position="163"/>
        <end position="194"/>
    </location>
</feature>
<evidence type="ECO:0000313" key="4">
    <source>
        <dbReference type="Proteomes" id="UP001226160"/>
    </source>
</evidence>
<evidence type="ECO:0000313" key="3">
    <source>
        <dbReference type="EMBL" id="MDK4326137.1"/>
    </source>
</evidence>
<feature type="coiled-coil region" evidence="1">
    <location>
        <begin position="392"/>
        <end position="500"/>
    </location>
</feature>
<feature type="compositionally biased region" description="Basic and acidic residues" evidence="2">
    <location>
        <begin position="274"/>
        <end position="289"/>
    </location>
</feature>
<keyword evidence="1" id="KW-0175">Coiled coil</keyword>
<evidence type="ECO:0000256" key="1">
    <source>
        <dbReference type="SAM" id="Coils"/>
    </source>
</evidence>
<feature type="compositionally biased region" description="Basic and acidic residues" evidence="2">
    <location>
        <begin position="233"/>
        <end position="264"/>
    </location>
</feature>
<comment type="caution">
    <text evidence="3">The sequence shown here is derived from an EMBL/GenBank/DDBJ whole genome shotgun (WGS) entry which is preliminary data.</text>
</comment>
<dbReference type="RefSeq" id="WP_284589696.1">
    <property type="nucleotide sequence ID" value="NZ_JASNVP010000005.1"/>
</dbReference>
<feature type="compositionally biased region" description="Basic and acidic residues" evidence="2">
    <location>
        <begin position="300"/>
        <end position="324"/>
    </location>
</feature>
<reference evidence="3" key="1">
    <citation type="submission" date="2023-05" db="EMBL/GenBank/DDBJ databases">
        <title>Metabolic capabilities are highly conserved among human nasal-associated Corynebacterium species in pangenomic analyses.</title>
        <authorList>
            <person name="Tran T.H."/>
            <person name="Roberts A.Q."/>
            <person name="Escapa I.F."/>
            <person name="Gao W."/>
            <person name="Conlan S."/>
            <person name="Kong H."/>
            <person name="Segre J.A."/>
            <person name="Kelly M.S."/>
            <person name="Lemon K.P."/>
        </authorList>
    </citation>
    <scope>NUCLEOTIDE SEQUENCE</scope>
    <source>
        <strain evidence="3">KPL2654</strain>
    </source>
</reference>
<dbReference type="AlphaFoldDB" id="A0AAP4F6I2"/>
<proteinExistence type="predicted"/>
<dbReference type="EMBL" id="JASNVP010000005">
    <property type="protein sequence ID" value="MDK4326137.1"/>
    <property type="molecule type" value="Genomic_DNA"/>
</dbReference>
<organism evidence="3 4">
    <name type="scientific">Corynebacterium propinquum</name>
    <dbReference type="NCBI Taxonomy" id="43769"/>
    <lineage>
        <taxon>Bacteria</taxon>
        <taxon>Bacillati</taxon>
        <taxon>Actinomycetota</taxon>
        <taxon>Actinomycetes</taxon>
        <taxon>Mycobacteriales</taxon>
        <taxon>Corynebacteriaceae</taxon>
        <taxon>Corynebacterium</taxon>
    </lineage>
</organism>
<sequence length="717" mass="80341">MPVRDDVVLVADGGEMTVGRQLATYTFGQFQTILPDGEEQVESDSRLQNGYIYRPDNPPSGRFDVGFVRADVSIDLGAQTSDLEDVIDTAQKRVAGEVYFEREISGSGLGRHRGGVDFEISDLVWVEIWGKRLQLPVTSIEDYFDSGALSERVHVGGQIISDVAQLKRHNDGLLQQIQNERAQLLRRVEGARAEARSLVAAERDARENALRLEERARESGLTAEQQARFEAFEREQQAREREVQAAREHASNAVAEEERKRKQALESGLSAEQAAREEALKREAQKRESGLSAEQQARQEALHEEQQARREALEAEQAARREGFKAADRAREFLTQEISQQRSSADERFKELRAFLTGAGKDQSDLVAALEGLNQQLRRNGAEPAPGLIPAYMQLNTELWAMQQKLNEALQQADEALKKGQEANATAIELNRRVSEQNTRISRANREASEAAAEAAQTNQELIKVQQAIAEMNRARIVQIEHDNAQRDKLFAQLQQQERAAKAQRMRVFALGSGSDSHWTYSSSNGRLVAKGSWRGDVQAVETRRKWNSESGWVNEPAVWADQVPKGGGSRTYQLNSATSNGLVWYHVQPGQSRVISMNQSNFTPNYANWHQVDAFNVQATGTHNFQARVIWDAVHRGANYKLRVSVDNRVVLSESSGTSWGPLFPWENGVRSQEAPLESMDLRAGQRVKFEVYSDAQKSSSRVVQSAVCKAHWIDD</sequence>
<dbReference type="Proteomes" id="UP001226160">
    <property type="component" value="Unassembled WGS sequence"/>
</dbReference>
<name>A0AAP4F6I2_9CORY</name>
<feature type="region of interest" description="Disordered" evidence="2">
    <location>
        <begin position="233"/>
        <end position="324"/>
    </location>
</feature>
<protein>
    <submittedName>
        <fullName evidence="3">Uncharacterized protein</fullName>
    </submittedName>
</protein>
<evidence type="ECO:0000256" key="2">
    <source>
        <dbReference type="SAM" id="MobiDB-lite"/>
    </source>
</evidence>
<gene>
    <name evidence="3" type="ORF">QPX54_06370</name>
</gene>
<accession>A0AAP4F6I2</accession>